<dbReference type="Proteomes" id="UP001596096">
    <property type="component" value="Unassembled WGS sequence"/>
</dbReference>
<dbReference type="PANTHER" id="PTHR43000">
    <property type="entry name" value="DTDP-D-GLUCOSE 4,6-DEHYDRATASE-RELATED"/>
    <property type="match status" value="1"/>
</dbReference>
<keyword evidence="4" id="KW-1185">Reference proteome</keyword>
<evidence type="ECO:0000256" key="1">
    <source>
        <dbReference type="ARBA" id="ARBA00007637"/>
    </source>
</evidence>
<dbReference type="RefSeq" id="WP_219547973.1">
    <property type="nucleotide sequence ID" value="NZ_JAHKRN010000036.1"/>
</dbReference>
<comment type="caution">
    <text evidence="3">The sequence shown here is derived from an EMBL/GenBank/DDBJ whole genome shotgun (WGS) entry which is preliminary data.</text>
</comment>
<dbReference type="Pfam" id="PF01370">
    <property type="entry name" value="Epimerase"/>
    <property type="match status" value="1"/>
</dbReference>
<organism evidence="3 4">
    <name type="scientific">Nonomuraea harbinensis</name>
    <dbReference type="NCBI Taxonomy" id="1286938"/>
    <lineage>
        <taxon>Bacteria</taxon>
        <taxon>Bacillati</taxon>
        <taxon>Actinomycetota</taxon>
        <taxon>Actinomycetes</taxon>
        <taxon>Streptosporangiales</taxon>
        <taxon>Streptosporangiaceae</taxon>
        <taxon>Nonomuraea</taxon>
    </lineage>
</organism>
<proteinExistence type="inferred from homology"/>
<evidence type="ECO:0000259" key="2">
    <source>
        <dbReference type="Pfam" id="PF01370"/>
    </source>
</evidence>
<reference evidence="4" key="1">
    <citation type="journal article" date="2019" name="Int. J. Syst. Evol. Microbiol.">
        <title>The Global Catalogue of Microorganisms (GCM) 10K type strain sequencing project: providing services to taxonomists for standard genome sequencing and annotation.</title>
        <authorList>
            <consortium name="The Broad Institute Genomics Platform"/>
            <consortium name="The Broad Institute Genome Sequencing Center for Infectious Disease"/>
            <person name="Wu L."/>
            <person name="Ma J."/>
        </authorList>
    </citation>
    <scope>NUCLEOTIDE SEQUENCE [LARGE SCALE GENOMIC DNA]</scope>
    <source>
        <strain evidence="4">CGMCC 4.7106</strain>
    </source>
</reference>
<feature type="domain" description="NAD-dependent epimerase/dehydratase" evidence="2">
    <location>
        <begin position="4"/>
        <end position="242"/>
    </location>
</feature>
<protein>
    <submittedName>
        <fullName evidence="3">NAD-dependent epimerase/dehydratase family protein</fullName>
    </submittedName>
</protein>
<evidence type="ECO:0000313" key="4">
    <source>
        <dbReference type="Proteomes" id="UP001596096"/>
    </source>
</evidence>
<dbReference type="InterPro" id="IPR001509">
    <property type="entry name" value="Epimerase_deHydtase"/>
</dbReference>
<name>A0ABW1C0Y6_9ACTN</name>
<accession>A0ABW1C0Y6</accession>
<dbReference type="EMBL" id="JBHSNW010000013">
    <property type="protein sequence ID" value="MFC5818470.1"/>
    <property type="molecule type" value="Genomic_DNA"/>
</dbReference>
<evidence type="ECO:0000313" key="3">
    <source>
        <dbReference type="EMBL" id="MFC5818470.1"/>
    </source>
</evidence>
<comment type="similarity">
    <text evidence="1">Belongs to the NAD(P)-dependent epimerase/dehydratase family.</text>
</comment>
<gene>
    <name evidence="3" type="ORF">ACFPUY_25500</name>
</gene>
<sequence length="319" mass="34494">MRYLITGGAGFIGSHLGEAVLAQGHSVVVLDDLSTGHNLAAHTAGGCFTFVKGSVLDEGLVAELVEGCDVVVHLAAAVGVRLIVSRTLGSLITNVRGTQVVMQAADAFRKKVLLASTSEVYGQSREMPLREDANHVLGRPEVARWSYSLAKAVDECLVNAYHRERGLDTIIVRFFNTVGPRQSPAYGMVVPRLVRQAVANEPVTIYGDGSQTRCFLHVNDAVTAMLLLLENERSIGGTFNLGSSEETSILDLGRRVIELAGSDSEIVFVPHEEVYGPHSEEPLQRVPDTGRLRTLTGWRSTHSLDDVLRDVIAEVRAEG</sequence>